<name>A0A2S9XRK9_9BACT</name>
<organism evidence="1 2">
    <name type="scientific">Enhygromyxa salina</name>
    <dbReference type="NCBI Taxonomy" id="215803"/>
    <lineage>
        <taxon>Bacteria</taxon>
        <taxon>Pseudomonadati</taxon>
        <taxon>Myxococcota</taxon>
        <taxon>Polyangia</taxon>
        <taxon>Nannocystales</taxon>
        <taxon>Nannocystaceae</taxon>
        <taxon>Enhygromyxa</taxon>
    </lineage>
</organism>
<protein>
    <submittedName>
        <fullName evidence="1">Uncharacterized protein</fullName>
    </submittedName>
</protein>
<evidence type="ECO:0000313" key="1">
    <source>
        <dbReference type="EMBL" id="PRP95499.1"/>
    </source>
</evidence>
<accession>A0A2S9XRK9</accession>
<keyword evidence="2" id="KW-1185">Reference proteome</keyword>
<reference evidence="1 2" key="1">
    <citation type="submission" date="2018-03" db="EMBL/GenBank/DDBJ databases">
        <title>Draft Genome Sequences of the Obligatory Marine Myxobacteria Enhygromyxa salina SWB005.</title>
        <authorList>
            <person name="Poehlein A."/>
            <person name="Moghaddam J.A."/>
            <person name="Harms H."/>
            <person name="Alanjari M."/>
            <person name="Koenig G.M."/>
            <person name="Daniel R."/>
            <person name="Schaeberle T.F."/>
        </authorList>
    </citation>
    <scope>NUCLEOTIDE SEQUENCE [LARGE SCALE GENOMIC DNA]</scope>
    <source>
        <strain evidence="1 2">SWB005</strain>
    </source>
</reference>
<sequence>MATHSIVHFEPVDANLDELLASVGRGLAHLDHEVDAIGPLGYDTECGDFGFEGRLEECACFDEAGKKGADWGAIAVRIAPPEPGDYVYSYFWRVESATCIGLEIPSGAIWFENDDWPKVAWLRSFLPSFVSATSTRASAYDNTRTEMFGALDVPTMLDRLKNGDLLNSAPISHYTIQTNLIPMTKIQSTVNEHALPRMNFSVSTTGYYVLDNLH</sequence>
<proteinExistence type="predicted"/>
<evidence type="ECO:0000313" key="2">
    <source>
        <dbReference type="Proteomes" id="UP000237968"/>
    </source>
</evidence>
<comment type="caution">
    <text evidence="1">The sequence shown here is derived from an EMBL/GenBank/DDBJ whole genome shotgun (WGS) entry which is preliminary data.</text>
</comment>
<gene>
    <name evidence="1" type="ORF">ENSA5_38520</name>
</gene>
<dbReference type="AlphaFoldDB" id="A0A2S9XRK9"/>
<dbReference type="Proteomes" id="UP000237968">
    <property type="component" value="Unassembled WGS sequence"/>
</dbReference>
<dbReference type="EMBL" id="PVNK01000169">
    <property type="protein sequence ID" value="PRP95499.1"/>
    <property type="molecule type" value="Genomic_DNA"/>
</dbReference>